<proteinExistence type="predicted"/>
<dbReference type="Proteomes" id="UP001321479">
    <property type="component" value="Segment"/>
</dbReference>
<keyword evidence="2" id="KW-1185">Reference proteome</keyword>
<dbReference type="PRINTS" id="PR00021">
    <property type="entry name" value="PRORICH"/>
</dbReference>
<accession>A0ABM7NRX9</accession>
<dbReference type="EMBL" id="AP024483">
    <property type="protein sequence ID" value="BCS82918.1"/>
    <property type="molecule type" value="Genomic_DNA"/>
</dbReference>
<protein>
    <submittedName>
        <fullName evidence="1">Uncharacterized protein</fullName>
    </submittedName>
</protein>
<sequence>MLSITKTCCEQKTNCCQPCCPQPCCPQPCCPPPNCCPQPCCPPPCPPKCCPPCMDDCLARQIECLWKQEFCDAKLIPVIGIPSCSCGVMVLTHTLGKCISKLKINGLTSLSPLANNTFYSAEVSCCKWINLYQIQLPNIPGCNGCKSSGEIYTEALSKLGISIEGDGYKWKGSCPSTLSIHSKAIGMDPIEFTKKQIAAIKAVLDYFLCNKCC</sequence>
<dbReference type="RefSeq" id="YP_010841526.1">
    <property type="nucleotide sequence ID" value="NC_079139.1"/>
</dbReference>
<name>A0ABM7NRX9_9VIRU</name>
<organism evidence="1 2">
    <name type="scientific">Cotonvirus japonicus</name>
    <dbReference type="NCBI Taxonomy" id="2811091"/>
    <lineage>
        <taxon>Viruses</taxon>
        <taxon>Varidnaviria</taxon>
        <taxon>Bamfordvirae</taxon>
        <taxon>Nucleocytoviricota</taxon>
        <taxon>Megaviricetes</taxon>
        <taxon>Imitervirales</taxon>
        <taxon>Mimiviridae</taxon>
        <taxon>Megamimivirinae</taxon>
        <taxon>Cotonvirus</taxon>
        <taxon>Cotonvirus japonicum</taxon>
    </lineage>
</organism>
<evidence type="ECO:0000313" key="1">
    <source>
        <dbReference type="EMBL" id="BCS82918.1"/>
    </source>
</evidence>
<dbReference type="GeneID" id="80558123"/>
<reference evidence="1 2" key="1">
    <citation type="submission" date="2021-02" db="EMBL/GenBank/DDBJ databases">
        <title>Cotonvirus japonicus, which uses Golgi apparatus of host cells for its virion factory, phylogenetically links tailed tupanvirus and icosahedral mimivirus.</title>
        <authorList>
            <person name="Takahashi H."/>
            <person name="Fukaya S."/>
            <person name="Song C."/>
            <person name="Murata K."/>
            <person name="Takemura M."/>
        </authorList>
    </citation>
    <scope>NUCLEOTIDE SEQUENCE [LARGE SCALE GENOMIC DNA]</scope>
</reference>
<evidence type="ECO:0000313" key="2">
    <source>
        <dbReference type="Proteomes" id="UP001321479"/>
    </source>
</evidence>